<feature type="transmembrane region" description="Helical" evidence="2">
    <location>
        <begin position="12"/>
        <end position="33"/>
    </location>
</feature>
<organism evidence="3 4">
    <name type="scientific">Actinophytocola algeriensis</name>
    <dbReference type="NCBI Taxonomy" id="1768010"/>
    <lineage>
        <taxon>Bacteria</taxon>
        <taxon>Bacillati</taxon>
        <taxon>Actinomycetota</taxon>
        <taxon>Actinomycetes</taxon>
        <taxon>Pseudonocardiales</taxon>
        <taxon>Pseudonocardiaceae</taxon>
    </lineage>
</organism>
<dbReference type="Proteomes" id="UP000520767">
    <property type="component" value="Unassembled WGS sequence"/>
</dbReference>
<feature type="region of interest" description="Disordered" evidence="1">
    <location>
        <begin position="225"/>
        <end position="258"/>
    </location>
</feature>
<keyword evidence="4" id="KW-1185">Reference proteome</keyword>
<evidence type="ECO:0000256" key="2">
    <source>
        <dbReference type="SAM" id="Phobius"/>
    </source>
</evidence>
<reference evidence="3 4" key="1">
    <citation type="submission" date="2020-08" db="EMBL/GenBank/DDBJ databases">
        <title>Genomic Encyclopedia of Type Strains, Phase III (KMG-III): the genomes of soil and plant-associated and newly described type strains.</title>
        <authorList>
            <person name="Whitman W."/>
        </authorList>
    </citation>
    <scope>NUCLEOTIDE SEQUENCE [LARGE SCALE GENOMIC DNA]</scope>
    <source>
        <strain evidence="3 4">CECT 8960</strain>
    </source>
</reference>
<evidence type="ECO:0000256" key="1">
    <source>
        <dbReference type="SAM" id="MobiDB-lite"/>
    </source>
</evidence>
<keyword evidence="2" id="KW-0472">Membrane</keyword>
<feature type="compositionally biased region" description="Basic and acidic residues" evidence="1">
    <location>
        <begin position="225"/>
        <end position="235"/>
    </location>
</feature>
<evidence type="ECO:0000313" key="4">
    <source>
        <dbReference type="Proteomes" id="UP000520767"/>
    </source>
</evidence>
<gene>
    <name evidence="3" type="ORF">FHR82_003479</name>
</gene>
<protein>
    <submittedName>
        <fullName evidence="3">Uncharacterized protein</fullName>
    </submittedName>
</protein>
<keyword evidence="2" id="KW-0812">Transmembrane</keyword>
<sequence length="258" mass="28687">MGEIRRLESPPAGKWIGAGVALALATALVSGMIYFAQKTNEDPSLINWFGIATALGGAMAFEFMKFAATTRSRHLHDLTTRITLTPAKLEELTRIVTEVEKNRQMYSGLNSAIELRSRELTLEYEKDQLRTRATETLDALDDLADRQRRLALDMESAQTREFAKEMSAVLAKLGGSRANRTLDEFSRSSGYFGLAGFIGYIAAEAAKLIHAETERIAAKRRKTRLERLGIEHSANEESMSTPHDDAEQPRSPSDSNHK</sequence>
<dbReference type="RefSeq" id="WP_184811358.1">
    <property type="nucleotide sequence ID" value="NZ_JACHJQ010000003.1"/>
</dbReference>
<evidence type="ECO:0000313" key="3">
    <source>
        <dbReference type="EMBL" id="MBB4907259.1"/>
    </source>
</evidence>
<accession>A0A7W7VEM1</accession>
<proteinExistence type="predicted"/>
<name>A0A7W7VEM1_9PSEU</name>
<keyword evidence="2" id="KW-1133">Transmembrane helix</keyword>
<dbReference type="EMBL" id="JACHJQ010000003">
    <property type="protein sequence ID" value="MBB4907259.1"/>
    <property type="molecule type" value="Genomic_DNA"/>
</dbReference>
<feature type="transmembrane region" description="Helical" evidence="2">
    <location>
        <begin position="45"/>
        <end position="64"/>
    </location>
</feature>
<dbReference type="AlphaFoldDB" id="A0A7W7VEM1"/>
<comment type="caution">
    <text evidence="3">The sequence shown here is derived from an EMBL/GenBank/DDBJ whole genome shotgun (WGS) entry which is preliminary data.</text>
</comment>